<feature type="transmembrane region" description="Helical" evidence="1">
    <location>
        <begin position="288"/>
        <end position="309"/>
    </location>
</feature>
<keyword evidence="3" id="KW-1185">Reference proteome</keyword>
<name>A0A6I6CW10_9GAMM</name>
<dbReference type="InterPro" id="IPR052966">
    <property type="entry name" value="Beta-lactamase_Reg"/>
</dbReference>
<dbReference type="Pfam" id="PF17113">
    <property type="entry name" value="AmpE"/>
    <property type="match status" value="1"/>
</dbReference>
<dbReference type="AlphaFoldDB" id="A0A6I6CW10"/>
<dbReference type="KEGG" id="ghl:GM160_04895"/>
<feature type="transmembrane region" description="Helical" evidence="1">
    <location>
        <begin position="144"/>
        <end position="162"/>
    </location>
</feature>
<sequence>MKLLVLILVIAFDRFLEFFQRWRADRWPHRVTIEVFDTLAGMIGATAARLLVWLLLPVVLLIWLGIGGDGWIGWVVSLVVLLLVITPRNTSEINRQLLDAAGRDDQETVEAARRVLFDGTPVDSAQATTRQTGERIIVLAFSEWFLVLFWFVLLGPAGALFYRLTEWLAQAPDPEAGSRVGSGADADGEGRLRRWQTKAHALLVLPAAPVFTVLMLLAGSFQRGLNAWRGDEALGREHGAMDGWEAGSIGLIARVGHAVIDVERADECLDENACLADQRTWYRAAHAIVLRALLFGLALVAVLTLIGWVP</sequence>
<protein>
    <recommendedName>
        <fullName evidence="4">Regulatory signaling modulator protein AmpE</fullName>
    </recommendedName>
</protein>
<evidence type="ECO:0000256" key="1">
    <source>
        <dbReference type="SAM" id="Phobius"/>
    </source>
</evidence>
<dbReference type="EMBL" id="CP046415">
    <property type="protein sequence ID" value="QGT78289.1"/>
    <property type="molecule type" value="Genomic_DNA"/>
</dbReference>
<organism evidence="2 3">
    <name type="scientific">Guyparkeria halophila</name>
    <dbReference type="NCBI Taxonomy" id="47960"/>
    <lineage>
        <taxon>Bacteria</taxon>
        <taxon>Pseudomonadati</taxon>
        <taxon>Pseudomonadota</taxon>
        <taxon>Gammaproteobacteria</taxon>
        <taxon>Chromatiales</taxon>
        <taxon>Thioalkalibacteraceae</taxon>
        <taxon>Guyparkeria</taxon>
    </lineage>
</organism>
<keyword evidence="1" id="KW-1133">Transmembrane helix</keyword>
<dbReference type="GO" id="GO:0046677">
    <property type="term" value="P:response to antibiotic"/>
    <property type="evidence" value="ECO:0007669"/>
    <property type="project" value="TreeGrafter"/>
</dbReference>
<evidence type="ECO:0000313" key="3">
    <source>
        <dbReference type="Proteomes" id="UP000427716"/>
    </source>
</evidence>
<gene>
    <name evidence="2" type="ORF">GM160_04895</name>
</gene>
<dbReference type="Proteomes" id="UP000427716">
    <property type="component" value="Chromosome"/>
</dbReference>
<keyword evidence="1" id="KW-0472">Membrane</keyword>
<evidence type="ECO:0008006" key="4">
    <source>
        <dbReference type="Google" id="ProtNLM"/>
    </source>
</evidence>
<feature type="transmembrane region" description="Helical" evidence="1">
    <location>
        <begin position="39"/>
        <end position="64"/>
    </location>
</feature>
<dbReference type="InterPro" id="IPR031347">
    <property type="entry name" value="AmpE"/>
</dbReference>
<evidence type="ECO:0000313" key="2">
    <source>
        <dbReference type="EMBL" id="QGT78289.1"/>
    </source>
</evidence>
<accession>A0A6I6CW10</accession>
<proteinExistence type="predicted"/>
<dbReference type="PANTHER" id="PTHR38684">
    <property type="entry name" value="PROTEIN AMPE"/>
    <property type="match status" value="1"/>
</dbReference>
<dbReference type="PANTHER" id="PTHR38684:SF1">
    <property type="entry name" value="PROTEIN AMPE"/>
    <property type="match status" value="1"/>
</dbReference>
<dbReference type="GO" id="GO:0005886">
    <property type="term" value="C:plasma membrane"/>
    <property type="evidence" value="ECO:0007669"/>
    <property type="project" value="TreeGrafter"/>
</dbReference>
<feature type="transmembrane region" description="Helical" evidence="1">
    <location>
        <begin position="201"/>
        <end position="221"/>
    </location>
</feature>
<reference evidence="2 3" key="1">
    <citation type="submission" date="2019-11" db="EMBL/GenBank/DDBJ databases">
        <authorList>
            <person name="Zhang J."/>
            <person name="Sun C."/>
        </authorList>
    </citation>
    <scope>NUCLEOTIDE SEQUENCE [LARGE SCALE GENOMIC DNA]</scope>
    <source>
        <strain evidence="3">sp2</strain>
    </source>
</reference>
<keyword evidence="1" id="KW-0812">Transmembrane</keyword>
<dbReference type="RefSeq" id="WP_156573607.1">
    <property type="nucleotide sequence ID" value="NZ_CP046415.1"/>
</dbReference>
<feature type="transmembrane region" description="Helical" evidence="1">
    <location>
        <begin position="71"/>
        <end position="88"/>
    </location>
</feature>